<dbReference type="Proteomes" id="UP000248917">
    <property type="component" value="Unassembled WGS sequence"/>
</dbReference>
<organism evidence="1 2">
    <name type="scientific">Algoriphagus aquaeductus</name>
    <dbReference type="NCBI Taxonomy" id="475299"/>
    <lineage>
        <taxon>Bacteria</taxon>
        <taxon>Pseudomonadati</taxon>
        <taxon>Bacteroidota</taxon>
        <taxon>Cytophagia</taxon>
        <taxon>Cytophagales</taxon>
        <taxon>Cyclobacteriaceae</taxon>
        <taxon>Algoriphagus</taxon>
    </lineage>
</organism>
<reference evidence="1 2" key="1">
    <citation type="submission" date="2018-06" db="EMBL/GenBank/DDBJ databases">
        <title>Genomic Encyclopedia of Archaeal and Bacterial Type Strains, Phase II (KMG-II): from individual species to whole genera.</title>
        <authorList>
            <person name="Goeker M."/>
        </authorList>
    </citation>
    <scope>NUCLEOTIDE SEQUENCE [LARGE SCALE GENOMIC DNA]</scope>
    <source>
        <strain evidence="1 2">T4</strain>
    </source>
</reference>
<dbReference type="AlphaFoldDB" id="A0A326RXX2"/>
<dbReference type="EMBL" id="QKTX01000012">
    <property type="protein sequence ID" value="PZV80319.1"/>
    <property type="molecule type" value="Genomic_DNA"/>
</dbReference>
<evidence type="ECO:0000313" key="1">
    <source>
        <dbReference type="EMBL" id="PZV80319.1"/>
    </source>
</evidence>
<accession>A0A326RXX2</accession>
<keyword evidence="2" id="KW-1185">Reference proteome</keyword>
<proteinExistence type="predicted"/>
<protein>
    <submittedName>
        <fullName evidence="1">Uncharacterized protein</fullName>
    </submittedName>
</protein>
<evidence type="ECO:0000313" key="2">
    <source>
        <dbReference type="Proteomes" id="UP000248917"/>
    </source>
</evidence>
<comment type="caution">
    <text evidence="1">The sequence shown here is derived from an EMBL/GenBank/DDBJ whole genome shotgun (WGS) entry which is preliminary data.</text>
</comment>
<sequence length="48" mass="5442">MISMNQSGCRKFCDNHFLHQFSFIKNIVDVFADSFDISSKEGGNLISI</sequence>
<gene>
    <name evidence="1" type="ORF">CLV31_11286</name>
</gene>
<name>A0A326RXX2_9BACT</name>